<organism evidence="2 3">
    <name type="scientific">Extremus antarcticus</name>
    <dbReference type="NCBI Taxonomy" id="702011"/>
    <lineage>
        <taxon>Eukaryota</taxon>
        <taxon>Fungi</taxon>
        <taxon>Dikarya</taxon>
        <taxon>Ascomycota</taxon>
        <taxon>Pezizomycotina</taxon>
        <taxon>Dothideomycetes</taxon>
        <taxon>Dothideomycetidae</taxon>
        <taxon>Mycosphaerellales</taxon>
        <taxon>Extremaceae</taxon>
        <taxon>Extremus</taxon>
    </lineage>
</organism>
<evidence type="ECO:0000313" key="2">
    <source>
        <dbReference type="EMBL" id="KAK3051388.1"/>
    </source>
</evidence>
<proteinExistence type="predicted"/>
<accession>A0AAJ0GCZ3</accession>
<feature type="region of interest" description="Disordered" evidence="1">
    <location>
        <begin position="1"/>
        <end position="28"/>
    </location>
</feature>
<name>A0AAJ0GCZ3_9PEZI</name>
<evidence type="ECO:0000313" key="3">
    <source>
        <dbReference type="Proteomes" id="UP001271007"/>
    </source>
</evidence>
<comment type="caution">
    <text evidence="2">The sequence shown here is derived from an EMBL/GenBank/DDBJ whole genome shotgun (WGS) entry which is preliminary data.</text>
</comment>
<evidence type="ECO:0000256" key="1">
    <source>
        <dbReference type="SAM" id="MobiDB-lite"/>
    </source>
</evidence>
<dbReference type="EMBL" id="JAWDJX010000026">
    <property type="protein sequence ID" value="KAK3051388.1"/>
    <property type="molecule type" value="Genomic_DNA"/>
</dbReference>
<gene>
    <name evidence="2" type="ORF">LTR09_007411</name>
</gene>
<dbReference type="Proteomes" id="UP001271007">
    <property type="component" value="Unassembled WGS sequence"/>
</dbReference>
<dbReference type="AlphaFoldDB" id="A0AAJ0GCZ3"/>
<keyword evidence="3" id="KW-1185">Reference proteome</keyword>
<sequence>MAKRRHDGSPDGSSKRTKHDGEVTPPKRASLMAMPGEIRNKIYREALDLFYDDTFDVDRFDCEQPALLRTSTQIKR</sequence>
<protein>
    <submittedName>
        <fullName evidence="2">Uncharacterized protein</fullName>
    </submittedName>
</protein>
<reference evidence="2" key="1">
    <citation type="submission" date="2023-04" db="EMBL/GenBank/DDBJ databases">
        <title>Black Yeasts Isolated from many extreme environments.</title>
        <authorList>
            <person name="Coleine C."/>
            <person name="Stajich J.E."/>
            <person name="Selbmann L."/>
        </authorList>
    </citation>
    <scope>NUCLEOTIDE SEQUENCE</scope>
    <source>
        <strain evidence="2">CCFEE 5312</strain>
    </source>
</reference>